<dbReference type="GO" id="GO:0019781">
    <property type="term" value="F:NEDD8 activating enzyme activity"/>
    <property type="evidence" value="ECO:0007669"/>
    <property type="project" value="UniProtKB-UniRule"/>
</dbReference>
<dbReference type="SUPFAM" id="SSF69572">
    <property type="entry name" value="Activating enzymes of the ubiquitin-like proteins"/>
    <property type="match status" value="1"/>
</dbReference>
<dbReference type="GO" id="GO:0045116">
    <property type="term" value="P:protein neddylation"/>
    <property type="evidence" value="ECO:0007669"/>
    <property type="project" value="UniProtKB-UniRule"/>
</dbReference>
<keyword evidence="3 4" id="KW-0833">Ubl conjugation pathway</keyword>
<dbReference type="Pfam" id="PF00899">
    <property type="entry name" value="ThiF"/>
    <property type="match status" value="1"/>
</dbReference>
<comment type="similarity">
    <text evidence="2 4">Belongs to the ubiquitin-activating E1 family. ULA1 subfamily.</text>
</comment>
<name>A0A7S9PWC9_EPIFF</name>
<dbReference type="UniPathway" id="UPA00885"/>
<evidence type="ECO:0000256" key="3">
    <source>
        <dbReference type="ARBA" id="ARBA00022786"/>
    </source>
</evidence>
<dbReference type="InterPro" id="IPR000594">
    <property type="entry name" value="ThiF_NAD_FAD-bd"/>
</dbReference>
<keyword evidence="7" id="KW-1185">Reference proteome</keyword>
<dbReference type="InterPro" id="IPR045886">
    <property type="entry name" value="ThiF/MoeB/HesA"/>
</dbReference>
<dbReference type="PANTHER" id="PTHR10953">
    <property type="entry name" value="UBIQUITIN-ACTIVATING ENZYME E1"/>
    <property type="match status" value="1"/>
</dbReference>
<evidence type="ECO:0000256" key="2">
    <source>
        <dbReference type="ARBA" id="ARBA00006868"/>
    </source>
</evidence>
<dbReference type="PIRSF" id="PIRSF039099">
    <property type="entry name" value="APP-BP1"/>
    <property type="match status" value="1"/>
</dbReference>
<dbReference type="PANTHER" id="PTHR10953:SF29">
    <property type="entry name" value="NEDD8-ACTIVATING ENZYME E1 REGULATORY SUBUNIT"/>
    <property type="match status" value="1"/>
</dbReference>
<evidence type="ECO:0000256" key="1">
    <source>
        <dbReference type="ARBA" id="ARBA00005032"/>
    </source>
</evidence>
<dbReference type="Proteomes" id="UP000594364">
    <property type="component" value="Chromosome 4"/>
</dbReference>
<feature type="domain" description="THIF-type NAD/FAD binding fold" evidence="5">
    <location>
        <begin position="19"/>
        <end position="534"/>
    </location>
</feature>
<dbReference type="InterPro" id="IPR035985">
    <property type="entry name" value="Ubiquitin-activating_enz"/>
</dbReference>
<organism evidence="6 7">
    <name type="scientific">Epichloe festucae (strain Fl1)</name>
    <dbReference type="NCBI Taxonomy" id="877507"/>
    <lineage>
        <taxon>Eukaryota</taxon>
        <taxon>Fungi</taxon>
        <taxon>Dikarya</taxon>
        <taxon>Ascomycota</taxon>
        <taxon>Pezizomycotina</taxon>
        <taxon>Sordariomycetes</taxon>
        <taxon>Hypocreomycetidae</taxon>
        <taxon>Hypocreales</taxon>
        <taxon>Clavicipitaceae</taxon>
        <taxon>Epichloe</taxon>
    </lineage>
</organism>
<gene>
    <name evidence="6" type="ORF">C2857_001685</name>
</gene>
<sequence>MAPQPTSSLRGPSDNEQRYDRQLRLWAAAGQSALESANVLLVNTGGGSMGIETLKNLVLPGVGSFTIADEAIVRDADLGVNFFLDETCVGKPRALCCRDNLVELNPGVAGDWFPKENNALDFKELFSSSRPFTMILYTLPLNSKHVAFLESYSNQHNIPILTASTSGFYAYFSLRLHSWFPVVDTHPDEAAIADLRLLSPWPELSTFASRMVDNIQHLNDHDHGHLPLVVILLHYLEKWKLTHGGGVPKAYSEKTAFRALVAQGARTNNSEGGEENFDEAISAVMKYITEPSLPESLRQIFEHEENLKDPAAEVFWIIAKAVKQFHQKHHQLPLHGGLPDMKAQTSVYIELQSIYKSKSKRDVDEVMGFIHALPGEHQIERDEVELFCKNARFIKLLQGSHNEPSIRQVIEKELASDEIAAIASPQLPLSLLPIFLVLRTSALAPRAGTKEIVERIIDFAPELRGSQRLLQVAQEVSRSGSGELHNVAAVVGGMIAQEMIKIITRQYVPIDNVCIFDGTESRCQILRLNLSPDCLKEAS</sequence>
<evidence type="ECO:0000313" key="6">
    <source>
        <dbReference type="EMBL" id="QPH04570.1"/>
    </source>
</evidence>
<evidence type="ECO:0000256" key="4">
    <source>
        <dbReference type="PIRNR" id="PIRNR039099"/>
    </source>
</evidence>
<dbReference type="GO" id="GO:0005737">
    <property type="term" value="C:cytoplasm"/>
    <property type="evidence" value="ECO:0007669"/>
    <property type="project" value="TreeGrafter"/>
</dbReference>
<dbReference type="Gene3D" id="3.40.50.720">
    <property type="entry name" value="NAD(P)-binding Rossmann-like Domain"/>
    <property type="match status" value="1"/>
</dbReference>
<evidence type="ECO:0000313" key="7">
    <source>
        <dbReference type="Proteomes" id="UP000594364"/>
    </source>
</evidence>
<dbReference type="EMBL" id="CP031388">
    <property type="protein sequence ID" value="QPH04570.1"/>
    <property type="molecule type" value="Genomic_DNA"/>
</dbReference>
<dbReference type="InterPro" id="IPR030667">
    <property type="entry name" value="APP-BP1"/>
</dbReference>
<comment type="pathway">
    <text evidence="1 4">Protein modification; protein neddylation.</text>
</comment>
<protein>
    <recommendedName>
        <fullName evidence="4">NEDD8-activating enzyme E1 regulatory subunit</fullName>
    </recommendedName>
</protein>
<dbReference type="AlphaFoldDB" id="A0A7S9PWC9"/>
<dbReference type="OrthoDB" id="1708823at2759"/>
<reference evidence="6 7" key="1">
    <citation type="journal article" date="2018" name="PLoS Genet.">
        <title>Repeat elements organise 3D genome structure and mediate transcription in the filamentous fungus Epichloe festucae.</title>
        <authorList>
            <person name="Winter D.J."/>
            <person name="Ganley A.R.D."/>
            <person name="Young C.A."/>
            <person name="Liachko I."/>
            <person name="Schardl C.L."/>
            <person name="Dupont P.Y."/>
            <person name="Berry D."/>
            <person name="Ram A."/>
            <person name="Scott B."/>
            <person name="Cox M.P."/>
        </authorList>
    </citation>
    <scope>NUCLEOTIDE SEQUENCE [LARGE SCALE GENOMIC DNA]</scope>
    <source>
        <strain evidence="6 7">Fl1</strain>
    </source>
</reference>
<comment type="function">
    <text evidence="4">Regulatory subunit of the dimeric UBA3-ULA1 E1 enzyme.</text>
</comment>
<dbReference type="Gene3D" id="3.40.50.12550">
    <property type="entry name" value="Ubiquitin-activating enzyme E1, inactive adenylation domain, subdomain 2"/>
    <property type="match status" value="1"/>
</dbReference>
<evidence type="ECO:0000259" key="5">
    <source>
        <dbReference type="Pfam" id="PF00899"/>
    </source>
</evidence>
<accession>A0A7S9PWC9</accession>
<proteinExistence type="inferred from homology"/>